<dbReference type="GO" id="GO:0051607">
    <property type="term" value="P:defense response to virus"/>
    <property type="evidence" value="ECO:0007669"/>
    <property type="project" value="UniProtKB-UniRule"/>
</dbReference>
<keyword evidence="8 10" id="KW-0464">Manganese</keyword>
<keyword evidence="6 10" id="KW-0051">Antiviral defense</keyword>
<keyword evidence="3 10" id="KW-0255">Endonuclease</keyword>
<evidence type="ECO:0000256" key="6">
    <source>
        <dbReference type="ARBA" id="ARBA00023118"/>
    </source>
</evidence>
<dbReference type="InterPro" id="IPR002729">
    <property type="entry name" value="CRISPR-assoc_Cas1"/>
</dbReference>
<evidence type="ECO:0000256" key="5">
    <source>
        <dbReference type="ARBA" id="ARBA00022842"/>
    </source>
</evidence>
<dbReference type="STRING" id="123822.B0188_03025"/>
<keyword evidence="4 10" id="KW-0378">Hydrolase</keyword>
<evidence type="ECO:0000256" key="3">
    <source>
        <dbReference type="ARBA" id="ARBA00022759"/>
    </source>
</evidence>
<comment type="similarity">
    <text evidence="10">Belongs to the CRISPR-associated endonuclease Cas1 family.</text>
</comment>
<dbReference type="PANTHER" id="PTHR34353:SF2">
    <property type="entry name" value="CRISPR-ASSOCIATED ENDONUCLEASE CAS1 1"/>
    <property type="match status" value="1"/>
</dbReference>
<dbReference type="HAMAP" id="MF_01470">
    <property type="entry name" value="Cas1"/>
    <property type="match status" value="1"/>
</dbReference>
<dbReference type="EMBL" id="MUYB01000012">
    <property type="protein sequence ID" value="OOS05767.1"/>
    <property type="molecule type" value="Genomic_DNA"/>
</dbReference>
<dbReference type="Proteomes" id="UP000190023">
    <property type="component" value="Unassembled WGS sequence"/>
</dbReference>
<comment type="cofactor">
    <cofactor evidence="10">
        <name>Mg(2+)</name>
        <dbReference type="ChEBI" id="CHEBI:18420"/>
    </cofactor>
    <cofactor evidence="10">
        <name>Mn(2+)</name>
        <dbReference type="ChEBI" id="CHEBI:29035"/>
    </cofactor>
</comment>
<evidence type="ECO:0000256" key="2">
    <source>
        <dbReference type="ARBA" id="ARBA00022723"/>
    </source>
</evidence>
<dbReference type="InterPro" id="IPR050646">
    <property type="entry name" value="Cas1"/>
</dbReference>
<evidence type="ECO:0000256" key="8">
    <source>
        <dbReference type="ARBA" id="ARBA00023211"/>
    </source>
</evidence>
<evidence type="ECO:0000256" key="4">
    <source>
        <dbReference type="ARBA" id="ARBA00022801"/>
    </source>
</evidence>
<feature type="binding site" evidence="10">
    <location>
        <position position="148"/>
    </location>
    <ligand>
        <name>Mn(2+)</name>
        <dbReference type="ChEBI" id="CHEBI:29035"/>
    </ligand>
</feature>
<gene>
    <name evidence="10" type="primary">cas1</name>
    <name evidence="11" type="ORF">B0188_03025</name>
</gene>
<sequence>MSWRSILISNGGKLSLQHKQMLIQQKENEFTVPLEDIAIIVVESKETVITIPLLSALATNGITLLTCDEQFLPCGQWLPFNQYYRQFKTLKLQLDMSQPLKKQLWQRIVQQKVRNQSFVLEHLGFMDEKNRLIRLSTQIKSGDKQNIEGQAALLYFQTLFGKAFCRDADNTINAHLNYTYTVFRSAVARAIVLYGWLPQLGLFHRSELNPFNLADDFIEPFRPLVDLMVWQLWDQGKLEKGLTPYTKQKLISLLHHQMQFQQETFSVLATIDRTVGSLQASLLAKNANLLKLPQMLPLEEHYYE</sequence>
<dbReference type="GO" id="GO:0043571">
    <property type="term" value="P:maintenance of CRISPR repeat elements"/>
    <property type="evidence" value="ECO:0007669"/>
    <property type="project" value="UniProtKB-UniRule"/>
</dbReference>
<feature type="binding site" evidence="10">
    <location>
        <position position="204"/>
    </location>
    <ligand>
        <name>Mn(2+)</name>
        <dbReference type="ChEBI" id="CHEBI:29035"/>
    </ligand>
</feature>
<keyword evidence="5 10" id="KW-0460">Magnesium</keyword>
<keyword evidence="2 10" id="KW-0479">Metal-binding</keyword>
<evidence type="ECO:0000256" key="10">
    <source>
        <dbReference type="HAMAP-Rule" id="MF_01470"/>
    </source>
</evidence>
<dbReference type="NCBIfam" id="TIGR00287">
    <property type="entry name" value="cas1"/>
    <property type="match status" value="1"/>
</dbReference>
<dbReference type="PANTHER" id="PTHR34353">
    <property type="entry name" value="CRISPR-ASSOCIATED ENDONUCLEASE CAS1 1"/>
    <property type="match status" value="1"/>
</dbReference>
<dbReference type="Pfam" id="PF01867">
    <property type="entry name" value="Cas_Cas1"/>
    <property type="match status" value="1"/>
</dbReference>
<keyword evidence="1 10" id="KW-0540">Nuclease</keyword>
<dbReference type="GO" id="GO:0004520">
    <property type="term" value="F:DNA endonuclease activity"/>
    <property type="evidence" value="ECO:0007669"/>
    <property type="project" value="InterPro"/>
</dbReference>
<dbReference type="EC" id="3.1.-.-" evidence="10"/>
<evidence type="ECO:0000256" key="9">
    <source>
        <dbReference type="ARBA" id="ARBA00038592"/>
    </source>
</evidence>
<proteinExistence type="inferred from homology"/>
<dbReference type="InterPro" id="IPR042206">
    <property type="entry name" value="CRISPR-assoc_Cas1_C"/>
</dbReference>
<dbReference type="AlphaFoldDB" id="A0A1T0B6J3"/>
<evidence type="ECO:0000256" key="7">
    <source>
        <dbReference type="ARBA" id="ARBA00023125"/>
    </source>
</evidence>
<dbReference type="GO" id="GO:0016787">
    <property type="term" value="F:hydrolase activity"/>
    <property type="evidence" value="ECO:0007669"/>
    <property type="project" value="UniProtKB-KW"/>
</dbReference>
<comment type="caution">
    <text evidence="11">The sequence shown here is derived from an EMBL/GenBank/DDBJ whole genome shotgun (WGS) entry which is preliminary data.</text>
</comment>
<dbReference type="NCBIfam" id="TIGR03639">
    <property type="entry name" value="cas1_NMENI"/>
    <property type="match status" value="1"/>
</dbReference>
<name>A0A1T0B6J3_9PAST</name>
<organism evidence="11 12">
    <name type="scientific">[Haemophilus] felis</name>
    <dbReference type="NCBI Taxonomy" id="123822"/>
    <lineage>
        <taxon>Bacteria</taxon>
        <taxon>Pseudomonadati</taxon>
        <taxon>Pseudomonadota</taxon>
        <taxon>Gammaproteobacteria</taxon>
        <taxon>Pasteurellales</taxon>
        <taxon>Pasteurellaceae</taxon>
    </lineage>
</organism>
<evidence type="ECO:0000313" key="11">
    <source>
        <dbReference type="EMBL" id="OOS05767.1"/>
    </source>
</evidence>
<comment type="subunit">
    <text evidence="9 10">Homodimer, forms a heterotetramer with a Cas2 homodimer.</text>
</comment>
<dbReference type="CDD" id="cd09720">
    <property type="entry name" value="Cas1_II"/>
    <property type="match status" value="1"/>
</dbReference>
<dbReference type="Gene3D" id="1.20.120.920">
    <property type="entry name" value="CRISPR-associated endonuclease Cas1, C-terminal domain"/>
    <property type="match status" value="1"/>
</dbReference>
<accession>A0A1T0B6J3</accession>
<dbReference type="GO" id="GO:0046872">
    <property type="term" value="F:metal ion binding"/>
    <property type="evidence" value="ECO:0007669"/>
    <property type="project" value="UniProtKB-UniRule"/>
</dbReference>
<protein>
    <recommendedName>
        <fullName evidence="10">CRISPR-associated endonuclease Cas1</fullName>
        <ecNumber evidence="10">3.1.-.-</ecNumber>
    </recommendedName>
</protein>
<keyword evidence="12" id="KW-1185">Reference proteome</keyword>
<keyword evidence="7 10" id="KW-0238">DNA-binding</keyword>
<comment type="function">
    <text evidence="10">CRISPR (clustered regularly interspaced short palindromic repeat), is an adaptive immune system that provides protection against mobile genetic elements (viruses, transposable elements and conjugative plasmids). CRISPR clusters contain spacers, sequences complementary to antecedent mobile elements, and target invading nucleic acids. CRISPR clusters are transcribed and processed into CRISPR RNA (crRNA). Acts as a dsDNA endonuclease. Involved in the integration of spacer DNA into the CRISPR cassette.</text>
</comment>
<dbReference type="InterPro" id="IPR019855">
    <property type="entry name" value="CRISPR-assoc_Cas1_NMENI"/>
</dbReference>
<reference evidence="11 12" key="1">
    <citation type="submission" date="2017-02" db="EMBL/GenBank/DDBJ databases">
        <title>Draft genome sequence of Haemophilus felis CCUG 31170 type strain.</title>
        <authorList>
            <person name="Engstrom-Jakobsson H."/>
            <person name="Salva-Serra F."/>
            <person name="Thorell K."/>
            <person name="Gonzales-Siles L."/>
            <person name="Karlsson R."/>
            <person name="Boulund F."/>
            <person name="Engstrand L."/>
            <person name="Kristiansson E."/>
            <person name="Moore E."/>
        </authorList>
    </citation>
    <scope>NUCLEOTIDE SEQUENCE [LARGE SCALE GENOMIC DNA]</scope>
    <source>
        <strain evidence="11 12">CCUG 31170</strain>
    </source>
</reference>
<evidence type="ECO:0000313" key="12">
    <source>
        <dbReference type="Proteomes" id="UP000190023"/>
    </source>
</evidence>
<dbReference type="GO" id="GO:0003677">
    <property type="term" value="F:DNA binding"/>
    <property type="evidence" value="ECO:0007669"/>
    <property type="project" value="UniProtKB-KW"/>
</dbReference>
<evidence type="ECO:0000256" key="1">
    <source>
        <dbReference type="ARBA" id="ARBA00022722"/>
    </source>
</evidence>
<dbReference type="OrthoDB" id="9803119at2"/>
<feature type="binding site" evidence="10">
    <location>
        <position position="219"/>
    </location>
    <ligand>
        <name>Mn(2+)</name>
        <dbReference type="ChEBI" id="CHEBI:29035"/>
    </ligand>
</feature>